<evidence type="ECO:0000313" key="1">
    <source>
        <dbReference type="EMBL" id="OGK40168.1"/>
    </source>
</evidence>
<reference evidence="1 2" key="1">
    <citation type="journal article" date="2016" name="Nat. Commun.">
        <title>Thousands of microbial genomes shed light on interconnected biogeochemical processes in an aquifer system.</title>
        <authorList>
            <person name="Anantharaman K."/>
            <person name="Brown C.T."/>
            <person name="Hug L.A."/>
            <person name="Sharon I."/>
            <person name="Castelle C.J."/>
            <person name="Probst A.J."/>
            <person name="Thomas B.C."/>
            <person name="Singh A."/>
            <person name="Wilkins M.J."/>
            <person name="Karaoz U."/>
            <person name="Brodie E.L."/>
            <person name="Williams K.H."/>
            <person name="Hubbard S.S."/>
            <person name="Banfield J.F."/>
        </authorList>
    </citation>
    <scope>NUCLEOTIDE SEQUENCE [LARGE SCALE GENOMIC DNA]</scope>
</reference>
<dbReference type="InterPro" id="IPR014942">
    <property type="entry name" value="AbiEii"/>
</dbReference>
<protein>
    <recommendedName>
        <fullName evidence="3">Nucleotidyltransferase</fullName>
    </recommendedName>
</protein>
<dbReference type="EMBL" id="MGAG01000028">
    <property type="protein sequence ID" value="OGK40168.1"/>
    <property type="molecule type" value="Genomic_DNA"/>
</dbReference>
<evidence type="ECO:0008006" key="3">
    <source>
        <dbReference type="Google" id="ProtNLM"/>
    </source>
</evidence>
<dbReference type="STRING" id="1802056.A2954_06555"/>
<gene>
    <name evidence="1" type="ORF">A2954_06555</name>
</gene>
<sequence length="244" mass="28578">MILPKREDVYHKIQLYRLLTAVLDSKLVSKSAFFKGGTAASMLGYLDRFSLDLDFDLKKGIALKKIDTELKKIFNKLDMRIDKKSSKTLYYVLKYESKPGLRNAIKLSFIPLEFKGNDYKPHYLPEIDRYANCQTVETMFGNKLVALTDRYKKTKTIAGRDLYDIHHFFTQGYKYNAKIISERTKKSVGSYLKELIDFIKDKVTEKTINEDLSYLLPPEKFNKIRKTLKNETLIFLNDEIQRII</sequence>
<dbReference type="Proteomes" id="UP000177698">
    <property type="component" value="Unassembled WGS sequence"/>
</dbReference>
<comment type="caution">
    <text evidence="1">The sequence shown here is derived from an EMBL/GenBank/DDBJ whole genome shotgun (WGS) entry which is preliminary data.</text>
</comment>
<dbReference type="Gene3D" id="3.10.450.620">
    <property type="entry name" value="JHP933, nucleotidyltransferase-like core domain"/>
    <property type="match status" value="1"/>
</dbReference>
<dbReference type="AlphaFoldDB" id="A0A1F7I9Z0"/>
<name>A0A1F7I9Z0_9BACT</name>
<proteinExistence type="predicted"/>
<accession>A0A1F7I9Z0</accession>
<dbReference type="Pfam" id="PF08843">
    <property type="entry name" value="AbiEii"/>
    <property type="match status" value="1"/>
</dbReference>
<evidence type="ECO:0000313" key="2">
    <source>
        <dbReference type="Proteomes" id="UP000177698"/>
    </source>
</evidence>
<organism evidence="1 2">
    <name type="scientific">Candidatus Roizmanbacteria bacterium RIFCSPLOWO2_01_FULL_37_12</name>
    <dbReference type="NCBI Taxonomy" id="1802056"/>
    <lineage>
        <taxon>Bacteria</taxon>
        <taxon>Candidatus Roizmaniibacteriota</taxon>
    </lineage>
</organism>